<evidence type="ECO:0000313" key="7">
    <source>
        <dbReference type="EMBL" id="KAF7683347.1"/>
    </source>
</evidence>
<keyword evidence="5" id="KW-0539">Nucleus</keyword>
<evidence type="ECO:0000256" key="2">
    <source>
        <dbReference type="ARBA" id="ARBA00022552"/>
    </source>
</evidence>
<proteinExistence type="predicted"/>
<dbReference type="Pfam" id="PF09384">
    <property type="entry name" value="UTP15_C"/>
    <property type="match status" value="1"/>
</dbReference>
<name>A0ABQ7HYW0_9MICR</name>
<evidence type="ECO:0000256" key="5">
    <source>
        <dbReference type="ARBA" id="ARBA00023242"/>
    </source>
</evidence>
<dbReference type="Gene3D" id="2.130.10.10">
    <property type="entry name" value="YVTN repeat-like/Quinoprotein amine dehydrogenase"/>
    <property type="match status" value="1"/>
</dbReference>
<evidence type="ECO:0000256" key="3">
    <source>
        <dbReference type="ARBA" id="ARBA00022574"/>
    </source>
</evidence>
<dbReference type="PANTHER" id="PTHR19924">
    <property type="entry name" value="UTP15 U3 SMALL NUCLEOLAR RNA-ASSOCIATED PROTEIN 15 FAMILY MEMBER"/>
    <property type="match status" value="1"/>
</dbReference>
<evidence type="ECO:0000256" key="1">
    <source>
        <dbReference type="ARBA" id="ARBA00004604"/>
    </source>
</evidence>
<comment type="subcellular location">
    <subcellularLocation>
        <location evidence="1">Nucleus</location>
        <location evidence="1">Nucleolus</location>
    </subcellularLocation>
</comment>
<keyword evidence="2" id="KW-0698">rRNA processing</keyword>
<reference evidence="7 8" key="1">
    <citation type="submission" date="2019-01" db="EMBL/GenBank/DDBJ databases">
        <title>Genomes sequencing and comparative genomics of infectious freshwater microsporidia, Cucumispora dikerogammari and Thelohania contejeani.</title>
        <authorList>
            <person name="Cormier A."/>
            <person name="Giraud I."/>
            <person name="Wattier R."/>
            <person name="Teixeira M."/>
            <person name="Grandjean F."/>
            <person name="Rigaud T."/>
            <person name="Cordaux R."/>
        </authorList>
    </citation>
    <scope>NUCLEOTIDE SEQUENCE [LARGE SCALE GENOMIC DNA]</scope>
    <source>
        <strain evidence="7">T1</strain>
        <tissue evidence="7">Spores</tissue>
    </source>
</reference>
<dbReference type="Proteomes" id="UP001516464">
    <property type="component" value="Unassembled WGS sequence"/>
</dbReference>
<dbReference type="EMBL" id="SBIQ01000096">
    <property type="protein sequence ID" value="KAF7683347.1"/>
    <property type="molecule type" value="Genomic_DNA"/>
</dbReference>
<dbReference type="InterPro" id="IPR018983">
    <property type="entry name" value="U3_snoRNA-assocProt_15_C"/>
</dbReference>
<dbReference type="PANTHER" id="PTHR19924:SF26">
    <property type="entry name" value="U3 SMALL NUCLEOLAR RNA-ASSOCIATED PROTEIN 15 HOMOLOG"/>
    <property type="match status" value="1"/>
</dbReference>
<sequence length="446" mass="51760">MTFRSQNYIFGDIQHQPFITIAESSNPISCITVHNGQPIYASRKSVKKLPDYKIQKFANEISALSASDEFIVGGDVRGTLKVISNNGRILRQYNDHEMAINQFRFLDARHIVTCSDDMTAKIYDIAKSEPIHIFADHNDCVKGIEITQNLIFTISLDSKLNIYDSRNFELVHTYDNHKSLYNIQHHRENEIILTTRHEIKIFDIRKNSDMIETKACTKQITRVNVHDGMIYSSSLDCTFNCYNSKLELVDSVNLGNGILDFAISDNLPYLGMADGKIKSIIKPNKMEKSPIKYRNKVMENVEVKHEDKPYVRYDEVEKMLKGFNYRKCLQFVIERNNIQEIYSVLRYLEERRGLKQALQDWDDKKLGMLLDFISENFFNTKFRTVFIEMMILITAIYEGKLLDKYNLREFLACVGDSVDELIILQEECIKLLAFVECIGVNNISQK</sequence>
<dbReference type="SUPFAM" id="SSF50978">
    <property type="entry name" value="WD40 repeat-like"/>
    <property type="match status" value="1"/>
</dbReference>
<protein>
    <submittedName>
        <fullName evidence="7">U3 small nucleolar RNA-associated protein 15 like protein</fullName>
    </submittedName>
</protein>
<keyword evidence="8" id="KW-1185">Reference proteome</keyword>
<evidence type="ECO:0000313" key="8">
    <source>
        <dbReference type="Proteomes" id="UP001516464"/>
    </source>
</evidence>
<evidence type="ECO:0000259" key="6">
    <source>
        <dbReference type="Pfam" id="PF09384"/>
    </source>
</evidence>
<dbReference type="Pfam" id="PF00400">
    <property type="entry name" value="WD40"/>
    <property type="match status" value="1"/>
</dbReference>
<dbReference type="InterPro" id="IPR001680">
    <property type="entry name" value="WD40_rpt"/>
</dbReference>
<gene>
    <name evidence="7" type="primary">UTP15</name>
    <name evidence="7" type="ORF">TCON_1441</name>
</gene>
<evidence type="ECO:0000256" key="4">
    <source>
        <dbReference type="ARBA" id="ARBA00022737"/>
    </source>
</evidence>
<accession>A0ABQ7HYW0</accession>
<dbReference type="SMART" id="SM00320">
    <property type="entry name" value="WD40"/>
    <property type="match status" value="4"/>
</dbReference>
<keyword evidence="4" id="KW-0677">Repeat</keyword>
<dbReference type="InterPro" id="IPR015943">
    <property type="entry name" value="WD40/YVTN_repeat-like_dom_sf"/>
</dbReference>
<dbReference type="InterPro" id="IPR036322">
    <property type="entry name" value="WD40_repeat_dom_sf"/>
</dbReference>
<organism evidence="7 8">
    <name type="scientific">Astathelohania contejeani</name>
    <dbReference type="NCBI Taxonomy" id="164912"/>
    <lineage>
        <taxon>Eukaryota</taxon>
        <taxon>Fungi</taxon>
        <taxon>Fungi incertae sedis</taxon>
        <taxon>Microsporidia</taxon>
        <taxon>Astathelohaniidae</taxon>
        <taxon>Astathelohania</taxon>
    </lineage>
</organism>
<keyword evidence="3" id="KW-0853">WD repeat</keyword>
<comment type="caution">
    <text evidence="7">The sequence shown here is derived from an EMBL/GenBank/DDBJ whole genome shotgun (WGS) entry which is preliminary data.</text>
</comment>
<feature type="domain" description="U3 small nucleolar RNA-associated protein 15 C-terminal" evidence="6">
    <location>
        <begin position="298"/>
        <end position="436"/>
    </location>
</feature>